<keyword evidence="5" id="KW-1185">Reference proteome</keyword>
<comment type="similarity">
    <text evidence="1">Belongs to the eukaryotic ribosomal protein eL31 family.</text>
</comment>
<accession>A0A9Q0RIE8</accession>
<comment type="caution">
    <text evidence="4">The sequence shown here is derived from an EMBL/GenBank/DDBJ whole genome shotgun (WGS) entry which is preliminary data.</text>
</comment>
<dbReference type="OMA" id="EVWKQGI"/>
<proteinExistence type="inferred from homology"/>
<dbReference type="AlphaFoldDB" id="A0A9Q0RIE8"/>
<organism evidence="4 5">
    <name type="scientific">Anaeramoeba ignava</name>
    <name type="common">Anaerobic marine amoeba</name>
    <dbReference type="NCBI Taxonomy" id="1746090"/>
    <lineage>
        <taxon>Eukaryota</taxon>
        <taxon>Metamonada</taxon>
        <taxon>Anaeramoebidae</taxon>
        <taxon>Anaeramoeba</taxon>
    </lineage>
</organism>
<sequence length="126" mass="14891">MPPTKNKRKSKEDILKKQPKQAVTREFTIHIHKYIHGIQFKKRAPRAIKAIRKFATKMMGTKEVKVTPSVNQYIWSKGIRNVPYRIRVRLHRKVNEDEDAPEKFFTEVTYIPVKSFKGLQTQTINN</sequence>
<dbReference type="PANTHER" id="PTHR10956:SF0">
    <property type="entry name" value="60S RIBOSOMAL PROTEIN L31"/>
    <property type="match status" value="1"/>
</dbReference>
<dbReference type="SMART" id="SM01380">
    <property type="entry name" value="Ribosomal_L31e"/>
    <property type="match status" value="1"/>
</dbReference>
<dbReference type="EMBL" id="JAPDFW010000022">
    <property type="protein sequence ID" value="KAJ5079709.1"/>
    <property type="molecule type" value="Genomic_DNA"/>
</dbReference>
<dbReference type="GO" id="GO:0022625">
    <property type="term" value="C:cytosolic large ribosomal subunit"/>
    <property type="evidence" value="ECO:0007669"/>
    <property type="project" value="TreeGrafter"/>
</dbReference>
<dbReference type="CDD" id="cd00463">
    <property type="entry name" value="Ribosomal_L31e"/>
    <property type="match status" value="1"/>
</dbReference>
<dbReference type="FunFam" id="3.10.440.10:FF:000001">
    <property type="entry name" value="60S ribosomal protein L31"/>
    <property type="match status" value="1"/>
</dbReference>
<keyword evidence="3" id="KW-0687">Ribonucleoprotein</keyword>
<dbReference type="Pfam" id="PF01198">
    <property type="entry name" value="Ribosomal_L31e"/>
    <property type="match status" value="1"/>
</dbReference>
<dbReference type="GO" id="GO:0003735">
    <property type="term" value="F:structural constituent of ribosome"/>
    <property type="evidence" value="ECO:0007669"/>
    <property type="project" value="InterPro"/>
</dbReference>
<dbReference type="InterPro" id="IPR023621">
    <property type="entry name" value="Ribosomal_eL31_dom_sf"/>
</dbReference>
<gene>
    <name evidence="4" type="ORF">M0811_04019</name>
</gene>
<evidence type="ECO:0000256" key="2">
    <source>
        <dbReference type="ARBA" id="ARBA00022980"/>
    </source>
</evidence>
<keyword evidence="2 4" id="KW-0689">Ribosomal protein</keyword>
<reference evidence="4" key="1">
    <citation type="submission" date="2022-10" db="EMBL/GenBank/DDBJ databases">
        <title>Novel sulphate-reducing endosymbionts in the free-living metamonad Anaeramoeba.</title>
        <authorList>
            <person name="Jerlstrom-Hultqvist J."/>
            <person name="Cepicka I."/>
            <person name="Gallot-Lavallee L."/>
            <person name="Salas-Leiva D."/>
            <person name="Curtis B.A."/>
            <person name="Zahonova K."/>
            <person name="Pipaliya S."/>
            <person name="Dacks J."/>
            <person name="Roger A.J."/>
        </authorList>
    </citation>
    <scope>NUCLEOTIDE SEQUENCE</scope>
    <source>
        <strain evidence="4">BMAN</strain>
    </source>
</reference>
<evidence type="ECO:0000313" key="5">
    <source>
        <dbReference type="Proteomes" id="UP001149090"/>
    </source>
</evidence>
<dbReference type="Gene3D" id="3.10.440.10">
    <property type="match status" value="1"/>
</dbReference>
<name>A0A9Q0RIE8_ANAIG</name>
<dbReference type="GO" id="GO:0002181">
    <property type="term" value="P:cytoplasmic translation"/>
    <property type="evidence" value="ECO:0007669"/>
    <property type="project" value="TreeGrafter"/>
</dbReference>
<dbReference type="Proteomes" id="UP001149090">
    <property type="component" value="Unassembled WGS sequence"/>
</dbReference>
<protein>
    <submittedName>
        <fullName evidence="4">60S ribosomal protein L31</fullName>
    </submittedName>
</protein>
<dbReference type="PANTHER" id="PTHR10956">
    <property type="entry name" value="60S RIBOSOMAL PROTEIN L31"/>
    <property type="match status" value="1"/>
</dbReference>
<evidence type="ECO:0000313" key="4">
    <source>
        <dbReference type="EMBL" id="KAJ5079709.1"/>
    </source>
</evidence>
<evidence type="ECO:0000256" key="3">
    <source>
        <dbReference type="ARBA" id="ARBA00023274"/>
    </source>
</evidence>
<dbReference type="InterPro" id="IPR000054">
    <property type="entry name" value="Ribosomal_eL31"/>
</dbReference>
<dbReference type="OrthoDB" id="9739313at2759"/>
<evidence type="ECO:0000256" key="1">
    <source>
        <dbReference type="ARBA" id="ARBA00010808"/>
    </source>
</evidence>
<dbReference type="SUPFAM" id="SSF54575">
    <property type="entry name" value="Ribosomal protein L31e"/>
    <property type="match status" value="1"/>
</dbReference>